<dbReference type="Proteomes" id="UP000516305">
    <property type="component" value="Chromosome"/>
</dbReference>
<accession>A0A7H0VI39</accession>
<proteinExistence type="predicted"/>
<reference evidence="1 2" key="1">
    <citation type="submission" date="2020-08" db="EMBL/GenBank/DDBJ databases">
        <title>Croceimicrobium hydrocarbonivorans gen. nov., sp. nov., a novel marine bacterium isolated from a bacterial consortium that degrades polyethylene terephthalate.</title>
        <authorList>
            <person name="Liu R."/>
        </authorList>
    </citation>
    <scope>NUCLEOTIDE SEQUENCE [LARGE SCALE GENOMIC DNA]</scope>
    <source>
        <strain evidence="1 2">A20-9</strain>
    </source>
</reference>
<evidence type="ECO:0000313" key="2">
    <source>
        <dbReference type="Proteomes" id="UP000516305"/>
    </source>
</evidence>
<dbReference type="KEGG" id="chyd:H4K34_05970"/>
<evidence type="ECO:0000313" key="1">
    <source>
        <dbReference type="EMBL" id="QNR25387.1"/>
    </source>
</evidence>
<name>A0A7H0VI39_9FLAO</name>
<dbReference type="AlphaFoldDB" id="A0A7H0VI39"/>
<sequence>MKTKHILASLGILLMLISCRKEEDPTESPNPWVFTYDGVEHDLKSGALIHYPSFSHSGAENVDLLLYTKGVDLIIGSEGLPNDASGNGYILYFECYSADSAYLSDGTYTLDTNIRALSIATAAINPVVNGNTDLWFEVPSTQFEVIYKDGEFQIIGSGKDEANLNFDFKYKGELDWYQES</sequence>
<dbReference type="PROSITE" id="PS51257">
    <property type="entry name" value="PROKAR_LIPOPROTEIN"/>
    <property type="match status" value="1"/>
</dbReference>
<organism evidence="1 2">
    <name type="scientific">Croceimicrobium hydrocarbonivorans</name>
    <dbReference type="NCBI Taxonomy" id="2761580"/>
    <lineage>
        <taxon>Bacteria</taxon>
        <taxon>Pseudomonadati</taxon>
        <taxon>Bacteroidota</taxon>
        <taxon>Flavobacteriia</taxon>
        <taxon>Flavobacteriales</taxon>
        <taxon>Owenweeksiaceae</taxon>
        <taxon>Croceimicrobium</taxon>
    </lineage>
</organism>
<keyword evidence="2" id="KW-1185">Reference proteome</keyword>
<dbReference type="EMBL" id="CP060139">
    <property type="protein sequence ID" value="QNR25387.1"/>
    <property type="molecule type" value="Genomic_DNA"/>
</dbReference>
<dbReference type="RefSeq" id="WP_210759914.1">
    <property type="nucleotide sequence ID" value="NZ_CP060139.1"/>
</dbReference>
<protein>
    <submittedName>
        <fullName evidence="1">Uncharacterized protein</fullName>
    </submittedName>
</protein>
<gene>
    <name evidence="1" type="ORF">H4K34_05970</name>
</gene>